<dbReference type="EMBL" id="CP063458">
    <property type="protein sequence ID" value="QOV88646.1"/>
    <property type="molecule type" value="Genomic_DNA"/>
</dbReference>
<name>A0A7M2WT57_9BACT</name>
<feature type="domain" description="Amidohydrolase-related" evidence="2">
    <location>
        <begin position="347"/>
        <end position="421"/>
    </location>
</feature>
<gene>
    <name evidence="3" type="ORF">IPV69_20770</name>
</gene>
<evidence type="ECO:0000256" key="1">
    <source>
        <dbReference type="SAM" id="SignalP"/>
    </source>
</evidence>
<keyword evidence="4" id="KW-1185">Reference proteome</keyword>
<feature type="chain" id="PRO_5034432914" evidence="1">
    <location>
        <begin position="21"/>
        <end position="445"/>
    </location>
</feature>
<dbReference type="KEGG" id="hbs:IPV69_20770"/>
<accession>A0A7M2WT57</accession>
<dbReference type="AlphaFoldDB" id="A0A7M2WT57"/>
<dbReference type="InterPro" id="IPR051781">
    <property type="entry name" value="Metallo-dep_Hydrolase"/>
</dbReference>
<dbReference type="SUPFAM" id="SSF51338">
    <property type="entry name" value="Composite domain of metallo-dependent hydrolases"/>
    <property type="match status" value="1"/>
</dbReference>
<organism evidence="3 4">
    <name type="scientific">Humisphaera borealis</name>
    <dbReference type="NCBI Taxonomy" id="2807512"/>
    <lineage>
        <taxon>Bacteria</taxon>
        <taxon>Pseudomonadati</taxon>
        <taxon>Planctomycetota</taxon>
        <taxon>Phycisphaerae</taxon>
        <taxon>Tepidisphaerales</taxon>
        <taxon>Tepidisphaeraceae</taxon>
        <taxon>Humisphaera</taxon>
    </lineage>
</organism>
<dbReference type="Gene3D" id="3.20.20.140">
    <property type="entry name" value="Metal-dependent hydrolases"/>
    <property type="match status" value="1"/>
</dbReference>
<dbReference type="InterPro" id="IPR006680">
    <property type="entry name" value="Amidohydro-rel"/>
</dbReference>
<dbReference type="GO" id="GO:0016810">
    <property type="term" value="F:hydrolase activity, acting on carbon-nitrogen (but not peptide) bonds"/>
    <property type="evidence" value="ECO:0007669"/>
    <property type="project" value="InterPro"/>
</dbReference>
<dbReference type="PANTHER" id="PTHR43135:SF3">
    <property type="entry name" value="ALPHA-D-RIBOSE 1-METHYLPHOSPHONATE 5-TRIPHOSPHATE DIPHOSPHATASE"/>
    <property type="match status" value="1"/>
</dbReference>
<dbReference type="RefSeq" id="WP_206291643.1">
    <property type="nucleotide sequence ID" value="NZ_CP063458.1"/>
</dbReference>
<dbReference type="InterPro" id="IPR011059">
    <property type="entry name" value="Metal-dep_hydrolase_composite"/>
</dbReference>
<sequence>MSLIAVLVATLGIAISNASGNDQIPGKPLPGPLLLHGGDIHTVSGDVILGGWVLIENGKIADLGKDAPPKLPEGGRAIDIKGKRVYPGLIAIGNELGLVEIPSVRASRDASEAGQLNANVRAERGVNPDSELIPVTRANGVLLNLTTPSGGLVTGTSVLLQLDGWTWEDMTLKAPVGMHIAWPRMSQARRGAAAGEEEDKVSRRGDQLRELEALFDEARAYAAGRTVASGPTTRPAGPRAPAPAGFDARLEAMVPVVKGDLPIFVWADELRQIESAVAFAAKQKVKLVIVGGYDADRCADLLKRNNVAVVVSGTQRVPQRRDADYDEAYALPARLHKAGVTYCISYSGRFASNVRNLPYHAGQAVAFGLPADEAVRSITLHAATILGVADRVGSIEKGKDATLIVTSGDVLETPTQVELAFIQGRPVDLTSRHTRLWKKYQEKYK</sequence>
<proteinExistence type="predicted"/>
<keyword evidence="1" id="KW-0732">Signal</keyword>
<dbReference type="Proteomes" id="UP000593765">
    <property type="component" value="Chromosome"/>
</dbReference>
<evidence type="ECO:0000313" key="4">
    <source>
        <dbReference type="Proteomes" id="UP000593765"/>
    </source>
</evidence>
<dbReference type="PANTHER" id="PTHR43135">
    <property type="entry name" value="ALPHA-D-RIBOSE 1-METHYLPHOSPHONATE 5-TRIPHOSPHATE DIPHOSPHATASE"/>
    <property type="match status" value="1"/>
</dbReference>
<evidence type="ECO:0000259" key="2">
    <source>
        <dbReference type="Pfam" id="PF01979"/>
    </source>
</evidence>
<dbReference type="InterPro" id="IPR032466">
    <property type="entry name" value="Metal_Hydrolase"/>
</dbReference>
<dbReference type="SUPFAM" id="SSF51556">
    <property type="entry name" value="Metallo-dependent hydrolases"/>
    <property type="match status" value="1"/>
</dbReference>
<evidence type="ECO:0000313" key="3">
    <source>
        <dbReference type="EMBL" id="QOV88646.1"/>
    </source>
</evidence>
<feature type="signal peptide" evidence="1">
    <location>
        <begin position="1"/>
        <end position="20"/>
    </location>
</feature>
<dbReference type="Gene3D" id="2.30.40.10">
    <property type="entry name" value="Urease, subunit C, domain 1"/>
    <property type="match status" value="1"/>
</dbReference>
<dbReference type="Pfam" id="PF01979">
    <property type="entry name" value="Amidohydro_1"/>
    <property type="match status" value="1"/>
</dbReference>
<reference evidence="3 4" key="1">
    <citation type="submission" date="2020-10" db="EMBL/GenBank/DDBJ databases">
        <title>Wide distribution of Phycisphaera-like planctomycetes from WD2101 soil group in peatlands and genome analysis of the first cultivated representative.</title>
        <authorList>
            <person name="Dedysh S.N."/>
            <person name="Beletsky A.V."/>
            <person name="Ivanova A."/>
            <person name="Kulichevskaya I.S."/>
            <person name="Suzina N.E."/>
            <person name="Philippov D.A."/>
            <person name="Rakitin A.L."/>
            <person name="Mardanov A.V."/>
            <person name="Ravin N.V."/>
        </authorList>
    </citation>
    <scope>NUCLEOTIDE SEQUENCE [LARGE SCALE GENOMIC DNA]</scope>
    <source>
        <strain evidence="3 4">M1803</strain>
    </source>
</reference>
<protein>
    <submittedName>
        <fullName evidence="3">Amidohydrolase family protein</fullName>
    </submittedName>
</protein>